<dbReference type="SUPFAM" id="SSF69796">
    <property type="entry name" value="Thymidylate synthase-complementing protein Thy1"/>
    <property type="match status" value="1"/>
</dbReference>
<dbReference type="PROSITE" id="PS51331">
    <property type="entry name" value="THYX"/>
    <property type="match status" value="1"/>
</dbReference>
<keyword evidence="1" id="KW-0285">Flavoprotein</keyword>
<dbReference type="PANTHER" id="PTHR34934:SF1">
    <property type="entry name" value="FLAVIN-DEPENDENT THYMIDYLATE SYNTHASE"/>
    <property type="match status" value="1"/>
</dbReference>
<accession>A0A348B0W3</accession>
<dbReference type="GO" id="GO:0006231">
    <property type="term" value="P:dTMP biosynthetic process"/>
    <property type="evidence" value="ECO:0007669"/>
    <property type="project" value="UniProtKB-UniRule"/>
</dbReference>
<comment type="catalytic activity">
    <reaction evidence="1">
        <text>dUMP + (6R)-5,10-methylene-5,6,7,8-tetrahydrofolate + NADPH + H(+) = dTMP + (6S)-5,6,7,8-tetrahydrofolate + NADP(+)</text>
        <dbReference type="Rhea" id="RHEA:29043"/>
        <dbReference type="ChEBI" id="CHEBI:15378"/>
        <dbReference type="ChEBI" id="CHEBI:15636"/>
        <dbReference type="ChEBI" id="CHEBI:57453"/>
        <dbReference type="ChEBI" id="CHEBI:57783"/>
        <dbReference type="ChEBI" id="CHEBI:58349"/>
        <dbReference type="ChEBI" id="CHEBI:63528"/>
        <dbReference type="ChEBI" id="CHEBI:246422"/>
        <dbReference type="EC" id="2.1.1.148"/>
    </reaction>
</comment>
<dbReference type="HAMAP" id="MF_01408">
    <property type="entry name" value="ThyX"/>
    <property type="match status" value="1"/>
</dbReference>
<dbReference type="NCBIfam" id="TIGR02170">
    <property type="entry name" value="thyX"/>
    <property type="match status" value="1"/>
</dbReference>
<feature type="binding site" evidence="1">
    <location>
        <position position="181"/>
    </location>
    <ligand>
        <name>FAD</name>
        <dbReference type="ChEBI" id="CHEBI:57692"/>
        <note>ligand shared between neighboring subunits</note>
    </ligand>
</feature>
<comment type="subunit">
    <text evidence="1">Homotetramer.</text>
</comment>
<keyword evidence="1" id="KW-0274">FAD</keyword>
<dbReference type="EMBL" id="BMQS01000014">
    <property type="protein sequence ID" value="GGT99357.1"/>
    <property type="molecule type" value="Genomic_DNA"/>
</dbReference>
<dbReference type="KEGG" id="sacd:HS1genome_0204"/>
<gene>
    <name evidence="1" type="primary">thyX</name>
    <name evidence="3" type="ORF">GCM10007116_15970</name>
    <name evidence="2" type="ORF">HS1genome_0204</name>
</gene>
<reference evidence="2" key="3">
    <citation type="journal article" date="2019" name="BMC Res. Notes">
        <title>Complete genome sequence of the Sulfodiicoccus acidiphilus strain HS-1T, the first crenarchaeon that lacks polB3, isolated from an acidic hot spring in Ohwaku-dani, Hakone, Japan.</title>
        <authorList>
            <person name="Sakai H.D."/>
            <person name="Kurosawa N."/>
        </authorList>
    </citation>
    <scope>NUCLEOTIDE SEQUENCE</scope>
    <source>
        <strain evidence="2">HS-1</strain>
    </source>
</reference>
<dbReference type="Pfam" id="PF02511">
    <property type="entry name" value="Thy1"/>
    <property type="match status" value="1"/>
</dbReference>
<feature type="binding site" evidence="1">
    <location>
        <begin position="175"/>
        <end position="177"/>
    </location>
    <ligand>
        <name>FAD</name>
        <dbReference type="ChEBI" id="CHEBI:57692"/>
        <note>ligand shared between neighboring subunits</note>
    </ligand>
</feature>
<feature type="binding site" description="in other chain" evidence="1">
    <location>
        <position position="159"/>
    </location>
    <ligand>
        <name>dUMP</name>
        <dbReference type="ChEBI" id="CHEBI:246422"/>
        <note>ligand shared between dimeric partners</note>
    </ligand>
</feature>
<dbReference type="CDD" id="cd20175">
    <property type="entry name" value="ThyX"/>
    <property type="match status" value="1"/>
</dbReference>
<comment type="cofactor">
    <cofactor evidence="1">
        <name>FAD</name>
        <dbReference type="ChEBI" id="CHEBI:57692"/>
    </cofactor>
    <text evidence="1">Binds 4 FAD per tetramer. Each FAD binding site is formed by three monomers.</text>
</comment>
<feature type="binding site" evidence="1">
    <location>
        <position position="186"/>
    </location>
    <ligand>
        <name>dUMP</name>
        <dbReference type="ChEBI" id="CHEBI:246422"/>
        <note>ligand shared between dimeric partners</note>
    </ligand>
</feature>
<dbReference type="Proteomes" id="UP000616143">
    <property type="component" value="Unassembled WGS sequence"/>
</dbReference>
<comment type="similarity">
    <text evidence="1">Belongs to the thymidylate synthase ThyX family.</text>
</comment>
<proteinExistence type="inferred from homology"/>
<protein>
    <recommendedName>
        <fullName evidence="1">Flavin-dependent thymidylate synthase</fullName>
        <shortName evidence="1">FDTS</shortName>
        <ecNumber evidence="1">2.1.1.148</ecNumber>
    </recommendedName>
    <alternativeName>
        <fullName evidence="1">FAD-dependent thymidylate synthase</fullName>
    </alternativeName>
    <alternativeName>
        <fullName evidence="1">Thymidylate synthase ThyX</fullName>
        <shortName evidence="1">TS</shortName>
        <shortName evidence="1">TSase</shortName>
    </alternativeName>
</protein>
<reference evidence="3" key="4">
    <citation type="submission" date="2020-09" db="EMBL/GenBank/DDBJ databases">
        <authorList>
            <person name="Sun Q."/>
            <person name="Ohkuma M."/>
        </authorList>
    </citation>
    <scope>NUCLEOTIDE SEQUENCE</scope>
    <source>
        <strain evidence="3">JCM 31740</strain>
    </source>
</reference>
<dbReference type="EC" id="2.1.1.148" evidence="1"/>
<keyword evidence="1" id="KW-0545">Nucleotide biosynthesis</keyword>
<evidence type="ECO:0000313" key="2">
    <source>
        <dbReference type="EMBL" id="BBD71815.1"/>
    </source>
</evidence>
<dbReference type="Gene3D" id="3.30.1360.170">
    <property type="match status" value="1"/>
</dbReference>
<feature type="binding site" description="in other chain" evidence="1">
    <location>
        <begin position="109"/>
        <end position="113"/>
    </location>
    <ligand>
        <name>dUMP</name>
        <dbReference type="ChEBI" id="CHEBI:246422"/>
        <note>ligand shared between dimeric partners</note>
    </ligand>
</feature>
<dbReference type="InterPro" id="IPR003669">
    <property type="entry name" value="Thymidylate_synthase_ThyX"/>
</dbReference>
<feature type="binding site" evidence="1">
    <location>
        <position position="77"/>
    </location>
    <ligand>
        <name>FAD</name>
        <dbReference type="ChEBI" id="CHEBI:57692"/>
        <note>ligand shared between neighboring subunits</note>
    </ligand>
</feature>
<reference evidence="3" key="1">
    <citation type="journal article" date="2014" name="Int. J. Syst. Evol. Microbiol.">
        <title>Complete genome sequence of Corynebacterium casei LMG S-19264T (=DSM 44701T), isolated from a smear-ripened cheese.</title>
        <authorList>
            <consortium name="US DOE Joint Genome Institute (JGI-PGF)"/>
            <person name="Walter F."/>
            <person name="Albersmeier A."/>
            <person name="Kalinowski J."/>
            <person name="Ruckert C."/>
        </authorList>
    </citation>
    <scope>NUCLEOTIDE SEQUENCE</scope>
    <source>
        <strain evidence="3">JCM 31740</strain>
    </source>
</reference>
<feature type="binding site" evidence="1">
    <location>
        <begin position="98"/>
        <end position="101"/>
    </location>
    <ligand>
        <name>dUMP</name>
        <dbReference type="ChEBI" id="CHEBI:246422"/>
        <note>ligand shared between dimeric partners</note>
    </ligand>
</feature>
<keyword evidence="1" id="KW-0808">Transferase</keyword>
<dbReference type="Proteomes" id="UP000276741">
    <property type="component" value="Chromosome"/>
</dbReference>
<name>A0A348B0W3_9CREN</name>
<reference evidence="4" key="2">
    <citation type="submission" date="2018-04" db="EMBL/GenBank/DDBJ databases">
        <title>Complete genome sequence of Sulfodiicoccus acidiphilus strain HS-1.</title>
        <authorList>
            <person name="Sakai H.D."/>
            <person name="Kurosawa N."/>
        </authorList>
    </citation>
    <scope>NUCLEOTIDE SEQUENCE [LARGE SCALE GENOMIC DNA]</scope>
    <source>
        <strain evidence="4">HS-1</strain>
    </source>
</reference>
<keyword evidence="1" id="KW-0489">Methyltransferase</keyword>
<evidence type="ECO:0000256" key="1">
    <source>
        <dbReference type="HAMAP-Rule" id="MF_01408"/>
    </source>
</evidence>
<dbReference type="GO" id="GO:0004799">
    <property type="term" value="F:thymidylate synthase activity"/>
    <property type="evidence" value="ECO:0007669"/>
    <property type="project" value="TreeGrafter"/>
</dbReference>
<evidence type="ECO:0000313" key="4">
    <source>
        <dbReference type="Proteomes" id="UP000276741"/>
    </source>
</evidence>
<evidence type="ECO:0000313" key="3">
    <source>
        <dbReference type="EMBL" id="GGT99357.1"/>
    </source>
</evidence>
<dbReference type="EMBL" id="AP018553">
    <property type="protein sequence ID" value="BBD71815.1"/>
    <property type="molecule type" value="Genomic_DNA"/>
</dbReference>
<dbReference type="AlphaFoldDB" id="A0A348B0W3"/>
<feature type="binding site" evidence="1">
    <location>
        <position position="109"/>
    </location>
    <ligand>
        <name>FAD</name>
        <dbReference type="ChEBI" id="CHEBI:57692"/>
        <note>ligand shared between neighboring subunits</note>
    </ligand>
</feature>
<dbReference type="GO" id="GO:0050660">
    <property type="term" value="F:flavin adenine dinucleotide binding"/>
    <property type="evidence" value="ECO:0007669"/>
    <property type="project" value="UniProtKB-UniRule"/>
</dbReference>
<dbReference type="InterPro" id="IPR036098">
    <property type="entry name" value="Thymidylate_synthase_ThyX_sf"/>
</dbReference>
<dbReference type="GO" id="GO:0032259">
    <property type="term" value="P:methylation"/>
    <property type="evidence" value="ECO:0007669"/>
    <property type="project" value="UniProtKB-KW"/>
</dbReference>
<keyword evidence="1" id="KW-0521">NADP</keyword>
<keyword evidence="4" id="KW-1185">Reference proteome</keyword>
<feature type="binding site" evidence="1">
    <location>
        <begin position="101"/>
        <end position="103"/>
    </location>
    <ligand>
        <name>FAD</name>
        <dbReference type="ChEBI" id="CHEBI:57692"/>
        <note>ligand shared between neighboring subunits</note>
    </ligand>
</feature>
<comment type="pathway">
    <text evidence="1">Pyrimidine metabolism; dTTP biosynthesis.</text>
</comment>
<dbReference type="GO" id="GO:0070402">
    <property type="term" value="F:NADPH binding"/>
    <property type="evidence" value="ECO:0007669"/>
    <property type="project" value="TreeGrafter"/>
</dbReference>
<dbReference type="GO" id="GO:0050797">
    <property type="term" value="F:thymidylate synthase (FAD) activity"/>
    <property type="evidence" value="ECO:0007669"/>
    <property type="project" value="UniProtKB-UniRule"/>
</dbReference>
<dbReference type="UniPathway" id="UPA00575"/>
<sequence>MCYEVKLCVEQQALFNLLNNYYLVNVHLVSFTENGEKLIAIAAKISHSRKGWIEHEDMSGEEVETWIRESFRHGYLSVFEHSVYTFSIEGISRVCSHQLVRHRVASYTQTSHRFARPIDEHYKPITPPSARGKIESAYSKIYELYWSILQEGVPEEDARYVLPNGVNTNIVVTMNARELINFFALRLCSRAQWEIREVAWRMFEEVRKVHPLIFKYAGPSCILHDNWISNSLATVEDVEEGKHHLVSERCIEGVPRPNIPKCITNSRQIVNVFKSNRE</sequence>
<organism evidence="2 4">
    <name type="scientific">Sulfodiicoccus acidiphilus</name>
    <dbReference type="NCBI Taxonomy" id="1670455"/>
    <lineage>
        <taxon>Archaea</taxon>
        <taxon>Thermoproteota</taxon>
        <taxon>Thermoprotei</taxon>
        <taxon>Sulfolobales</taxon>
        <taxon>Sulfolobaceae</taxon>
        <taxon>Sulfodiicoccus</taxon>
    </lineage>
</organism>
<comment type="function">
    <text evidence="1">Catalyzes the reductive methylation of 2'-deoxyuridine-5'-monophosphate (dUMP) to 2'-deoxythymidine-5'-monophosphate (dTMP) while utilizing 5,10-methylenetetrahydrofolate (mTHF) as the methyl donor, and NADPH and FADH(2) as the reductant.</text>
</comment>
<dbReference type="GO" id="GO:0006235">
    <property type="term" value="P:dTTP biosynthetic process"/>
    <property type="evidence" value="ECO:0007669"/>
    <property type="project" value="UniProtKB-UniRule"/>
</dbReference>
<dbReference type="PANTHER" id="PTHR34934">
    <property type="entry name" value="FLAVIN-DEPENDENT THYMIDYLATE SYNTHASE"/>
    <property type="match status" value="1"/>
</dbReference>
<feature type="active site" description="Involved in ionization of N3 of dUMP, leading to its activation" evidence="1">
    <location>
        <position position="186"/>
    </location>
</feature>